<proteinExistence type="predicted"/>
<evidence type="ECO:0000256" key="1">
    <source>
        <dbReference type="SAM" id="Phobius"/>
    </source>
</evidence>
<keyword evidence="1" id="KW-0472">Membrane</keyword>
<keyword evidence="1" id="KW-1133">Transmembrane helix</keyword>
<gene>
    <name evidence="2" type="ORF">A2819_01155</name>
</gene>
<feature type="transmembrane region" description="Helical" evidence="1">
    <location>
        <begin position="7"/>
        <end position="26"/>
    </location>
</feature>
<name>A0A1F5B4A1_9BACT</name>
<evidence type="ECO:0000313" key="3">
    <source>
        <dbReference type="Proteomes" id="UP000176431"/>
    </source>
</evidence>
<evidence type="ECO:0000313" key="2">
    <source>
        <dbReference type="EMBL" id="OGD25435.1"/>
    </source>
</evidence>
<sequence length="212" mass="23827">MNIKAKVIVIIFTVGAIVAVGVYVGFQKFYFTSAENAEKPAEETKLPVENLPIKDSKEIPVNLSQEIKPPVSPIFLGFKVYKNAEFGFEIQYPVSWTVTEEINENVRGEMVKEFYFKKPNSDLRFAILPRDGLSYGVGAKGTSTPAYIGGSSGVQTQYILKDGRRLWLLFPQYGLYNWLQDLGRLDIMTSAEDIAGDTQTFEIMLSSFKLLK</sequence>
<protein>
    <submittedName>
        <fullName evidence="2">Uncharacterized protein</fullName>
    </submittedName>
</protein>
<dbReference type="Proteomes" id="UP000176431">
    <property type="component" value="Unassembled WGS sequence"/>
</dbReference>
<dbReference type="AlphaFoldDB" id="A0A1F5B4A1"/>
<organism evidence="2 3">
    <name type="scientific">Candidatus Azambacteria bacterium RIFCSPHIGHO2_01_FULL_40_24</name>
    <dbReference type="NCBI Taxonomy" id="1797301"/>
    <lineage>
        <taxon>Bacteria</taxon>
        <taxon>Candidatus Azamiibacteriota</taxon>
    </lineage>
</organism>
<comment type="caution">
    <text evidence="2">The sequence shown here is derived from an EMBL/GenBank/DDBJ whole genome shotgun (WGS) entry which is preliminary data.</text>
</comment>
<keyword evidence="1" id="KW-0812">Transmembrane</keyword>
<dbReference type="EMBL" id="MEYK01000012">
    <property type="protein sequence ID" value="OGD25435.1"/>
    <property type="molecule type" value="Genomic_DNA"/>
</dbReference>
<reference evidence="2 3" key="1">
    <citation type="journal article" date="2016" name="Nat. Commun.">
        <title>Thousands of microbial genomes shed light on interconnected biogeochemical processes in an aquifer system.</title>
        <authorList>
            <person name="Anantharaman K."/>
            <person name="Brown C.T."/>
            <person name="Hug L.A."/>
            <person name="Sharon I."/>
            <person name="Castelle C.J."/>
            <person name="Probst A.J."/>
            <person name="Thomas B.C."/>
            <person name="Singh A."/>
            <person name="Wilkins M.J."/>
            <person name="Karaoz U."/>
            <person name="Brodie E.L."/>
            <person name="Williams K.H."/>
            <person name="Hubbard S.S."/>
            <person name="Banfield J.F."/>
        </authorList>
    </citation>
    <scope>NUCLEOTIDE SEQUENCE [LARGE SCALE GENOMIC DNA]</scope>
</reference>
<accession>A0A1F5B4A1</accession>